<dbReference type="EMBL" id="CM047909">
    <property type="protein sequence ID" value="KAJ0080016.1"/>
    <property type="molecule type" value="Genomic_DNA"/>
</dbReference>
<evidence type="ECO:0000313" key="1">
    <source>
        <dbReference type="EMBL" id="KAJ0080016.1"/>
    </source>
</evidence>
<reference evidence="2" key="1">
    <citation type="journal article" date="2023" name="G3 (Bethesda)">
        <title>Genome assembly and association tests identify interacting loci associated with vigor, precocity, and sex in interspecific pistachio rootstocks.</title>
        <authorList>
            <person name="Palmer W."/>
            <person name="Jacygrad E."/>
            <person name="Sagayaradj S."/>
            <person name="Cavanaugh K."/>
            <person name="Han R."/>
            <person name="Bertier L."/>
            <person name="Beede B."/>
            <person name="Kafkas S."/>
            <person name="Golino D."/>
            <person name="Preece J."/>
            <person name="Michelmore R."/>
        </authorList>
    </citation>
    <scope>NUCLEOTIDE SEQUENCE [LARGE SCALE GENOMIC DNA]</scope>
</reference>
<sequence length="153" mass="17003">MIVRTPPPKRPRAPDVDKPIVESPPGSGGGGGSSGRRLVIYEDPPVAAVAPESSHQPSDQYLCTYQCRQMVKSDFIDALSNTEKQVRDYEAKLEELNENFCKTDAERKKFRDQFLYAEQELAAAKGREGVATGESSERSYRFPGTTEKTNTIM</sequence>
<accession>A0ACC1A0Q1</accession>
<name>A0ACC1A0Q1_9ROSI</name>
<proteinExistence type="predicted"/>
<dbReference type="Proteomes" id="UP001164250">
    <property type="component" value="Chromosome 13"/>
</dbReference>
<organism evidence="1 2">
    <name type="scientific">Pistacia atlantica</name>
    <dbReference type="NCBI Taxonomy" id="434234"/>
    <lineage>
        <taxon>Eukaryota</taxon>
        <taxon>Viridiplantae</taxon>
        <taxon>Streptophyta</taxon>
        <taxon>Embryophyta</taxon>
        <taxon>Tracheophyta</taxon>
        <taxon>Spermatophyta</taxon>
        <taxon>Magnoliopsida</taxon>
        <taxon>eudicotyledons</taxon>
        <taxon>Gunneridae</taxon>
        <taxon>Pentapetalae</taxon>
        <taxon>rosids</taxon>
        <taxon>malvids</taxon>
        <taxon>Sapindales</taxon>
        <taxon>Anacardiaceae</taxon>
        <taxon>Pistacia</taxon>
    </lineage>
</organism>
<gene>
    <name evidence="1" type="ORF">Patl1_23497</name>
</gene>
<comment type="caution">
    <text evidence="1">The sequence shown here is derived from an EMBL/GenBank/DDBJ whole genome shotgun (WGS) entry which is preliminary data.</text>
</comment>
<evidence type="ECO:0000313" key="2">
    <source>
        <dbReference type="Proteomes" id="UP001164250"/>
    </source>
</evidence>
<keyword evidence="2" id="KW-1185">Reference proteome</keyword>
<protein>
    <submittedName>
        <fullName evidence="1">Uncharacterized protein</fullName>
    </submittedName>
</protein>